<protein>
    <submittedName>
        <fullName evidence="2">Uncharacterized protein</fullName>
    </submittedName>
</protein>
<dbReference type="EMBL" id="MU006779">
    <property type="protein sequence ID" value="KAF2644347.1"/>
    <property type="molecule type" value="Genomic_DNA"/>
</dbReference>
<keyword evidence="1" id="KW-0812">Transmembrane</keyword>
<proteinExistence type="predicted"/>
<organism evidence="2 3">
    <name type="scientific">Massarina eburnea CBS 473.64</name>
    <dbReference type="NCBI Taxonomy" id="1395130"/>
    <lineage>
        <taxon>Eukaryota</taxon>
        <taxon>Fungi</taxon>
        <taxon>Dikarya</taxon>
        <taxon>Ascomycota</taxon>
        <taxon>Pezizomycotina</taxon>
        <taxon>Dothideomycetes</taxon>
        <taxon>Pleosporomycetidae</taxon>
        <taxon>Pleosporales</taxon>
        <taxon>Massarineae</taxon>
        <taxon>Massarinaceae</taxon>
        <taxon>Massarina</taxon>
    </lineage>
</organism>
<keyword evidence="1" id="KW-1133">Transmembrane helix</keyword>
<gene>
    <name evidence="2" type="ORF">P280DRAFT_230561</name>
</gene>
<keyword evidence="3" id="KW-1185">Reference proteome</keyword>
<evidence type="ECO:0000313" key="2">
    <source>
        <dbReference type="EMBL" id="KAF2644347.1"/>
    </source>
</evidence>
<sequence length="65" mass="7297">MITHCTMGLVIVSEVLCISVRVIFFSLLFFFGSSSRPAACRVSRNEHEQAFLGSTMINPLHNGHW</sequence>
<dbReference type="Proteomes" id="UP000799753">
    <property type="component" value="Unassembled WGS sequence"/>
</dbReference>
<evidence type="ECO:0000256" key="1">
    <source>
        <dbReference type="SAM" id="Phobius"/>
    </source>
</evidence>
<name>A0A6A6SAV8_9PLEO</name>
<reference evidence="2" key="1">
    <citation type="journal article" date="2020" name="Stud. Mycol.">
        <title>101 Dothideomycetes genomes: a test case for predicting lifestyles and emergence of pathogens.</title>
        <authorList>
            <person name="Haridas S."/>
            <person name="Albert R."/>
            <person name="Binder M."/>
            <person name="Bloem J."/>
            <person name="Labutti K."/>
            <person name="Salamov A."/>
            <person name="Andreopoulos B."/>
            <person name="Baker S."/>
            <person name="Barry K."/>
            <person name="Bills G."/>
            <person name="Bluhm B."/>
            <person name="Cannon C."/>
            <person name="Castanera R."/>
            <person name="Culley D."/>
            <person name="Daum C."/>
            <person name="Ezra D."/>
            <person name="Gonzalez J."/>
            <person name="Henrissat B."/>
            <person name="Kuo A."/>
            <person name="Liang C."/>
            <person name="Lipzen A."/>
            <person name="Lutzoni F."/>
            <person name="Magnuson J."/>
            <person name="Mondo S."/>
            <person name="Nolan M."/>
            <person name="Ohm R."/>
            <person name="Pangilinan J."/>
            <person name="Park H.-J."/>
            <person name="Ramirez L."/>
            <person name="Alfaro M."/>
            <person name="Sun H."/>
            <person name="Tritt A."/>
            <person name="Yoshinaga Y."/>
            <person name="Zwiers L.-H."/>
            <person name="Turgeon B."/>
            <person name="Goodwin S."/>
            <person name="Spatafora J."/>
            <person name="Crous P."/>
            <person name="Grigoriev I."/>
        </authorList>
    </citation>
    <scope>NUCLEOTIDE SEQUENCE</scope>
    <source>
        <strain evidence="2">CBS 473.64</strain>
    </source>
</reference>
<feature type="transmembrane region" description="Helical" evidence="1">
    <location>
        <begin position="6"/>
        <end position="31"/>
    </location>
</feature>
<evidence type="ECO:0000313" key="3">
    <source>
        <dbReference type="Proteomes" id="UP000799753"/>
    </source>
</evidence>
<accession>A0A6A6SAV8</accession>
<dbReference type="AlphaFoldDB" id="A0A6A6SAV8"/>
<keyword evidence="1" id="KW-0472">Membrane</keyword>